<accession>A0A3E4Z9H9</accession>
<dbReference type="Proteomes" id="UP000260814">
    <property type="component" value="Unassembled WGS sequence"/>
</dbReference>
<feature type="transmembrane region" description="Helical" evidence="6">
    <location>
        <begin position="754"/>
        <end position="777"/>
    </location>
</feature>
<evidence type="ECO:0000256" key="5">
    <source>
        <dbReference type="ARBA" id="ARBA00023136"/>
    </source>
</evidence>
<keyword evidence="5 6" id="KW-0472">Membrane</keyword>
<evidence type="ECO:0000313" key="11">
    <source>
        <dbReference type="EMBL" id="RHL15997.1"/>
    </source>
</evidence>
<dbReference type="Pfam" id="PF12704">
    <property type="entry name" value="MacB_PCD"/>
    <property type="match status" value="1"/>
</dbReference>
<dbReference type="PANTHER" id="PTHR30572:SF18">
    <property type="entry name" value="ABC-TYPE MACROLIDE FAMILY EXPORT SYSTEM PERMEASE COMPONENT 2"/>
    <property type="match status" value="1"/>
</dbReference>
<feature type="domain" description="ABC3 transporter permease C-terminal" evidence="7">
    <location>
        <begin position="674"/>
        <end position="787"/>
    </location>
</feature>
<dbReference type="EMBL" id="QRHQ01000034">
    <property type="protein sequence ID" value="RHF87745.1"/>
    <property type="molecule type" value="Genomic_DNA"/>
</dbReference>
<dbReference type="InterPro" id="IPR003838">
    <property type="entry name" value="ABC3_permease_C"/>
</dbReference>
<dbReference type="InterPro" id="IPR025857">
    <property type="entry name" value="MacB_PCD"/>
</dbReference>
<feature type="transmembrane region" description="Helical" evidence="6">
    <location>
        <begin position="265"/>
        <end position="291"/>
    </location>
</feature>
<evidence type="ECO:0000313" key="12">
    <source>
        <dbReference type="Proteomes" id="UP000260814"/>
    </source>
</evidence>
<dbReference type="GO" id="GO:0005886">
    <property type="term" value="C:plasma membrane"/>
    <property type="evidence" value="ECO:0007669"/>
    <property type="project" value="UniProtKB-SubCell"/>
</dbReference>
<dbReference type="EMBL" id="QROI01000008">
    <property type="protein sequence ID" value="RHL15997.1"/>
    <property type="molecule type" value="Genomic_DNA"/>
</dbReference>
<feature type="domain" description="MacB-like periplasmic core" evidence="8">
    <location>
        <begin position="18"/>
        <end position="178"/>
    </location>
</feature>
<dbReference type="Proteomes" id="UP000284916">
    <property type="component" value="Unassembled WGS sequence"/>
</dbReference>
<feature type="transmembrane region" description="Helical" evidence="6">
    <location>
        <begin position="20"/>
        <end position="39"/>
    </location>
</feature>
<dbReference type="Pfam" id="PF02687">
    <property type="entry name" value="FtsX"/>
    <property type="match status" value="2"/>
</dbReference>
<dbReference type="AlphaFoldDB" id="A0A3E4Z9H9"/>
<gene>
    <name evidence="11" type="ORF">DW035_06555</name>
    <name evidence="10" type="ORF">DW653_13690</name>
    <name evidence="9" type="ORF">DXB87_06515</name>
</gene>
<protein>
    <submittedName>
        <fullName evidence="9">ABC transporter permease</fullName>
    </submittedName>
</protein>
<evidence type="ECO:0000313" key="9">
    <source>
        <dbReference type="EMBL" id="RGM91714.1"/>
    </source>
</evidence>
<evidence type="ECO:0000256" key="2">
    <source>
        <dbReference type="ARBA" id="ARBA00022475"/>
    </source>
</evidence>
<dbReference type="Proteomes" id="UP000283485">
    <property type="component" value="Unassembled WGS sequence"/>
</dbReference>
<comment type="caution">
    <text evidence="9">The sequence shown here is derived from an EMBL/GenBank/DDBJ whole genome shotgun (WGS) entry which is preliminary data.</text>
</comment>
<evidence type="ECO:0000256" key="4">
    <source>
        <dbReference type="ARBA" id="ARBA00022989"/>
    </source>
</evidence>
<feature type="transmembrane region" description="Helical" evidence="6">
    <location>
        <begin position="355"/>
        <end position="377"/>
    </location>
</feature>
<dbReference type="GO" id="GO:0022857">
    <property type="term" value="F:transmembrane transporter activity"/>
    <property type="evidence" value="ECO:0007669"/>
    <property type="project" value="TreeGrafter"/>
</dbReference>
<feature type="transmembrane region" description="Helical" evidence="6">
    <location>
        <begin position="674"/>
        <end position="695"/>
    </location>
</feature>
<keyword evidence="3 6" id="KW-0812">Transmembrane</keyword>
<evidence type="ECO:0000313" key="10">
    <source>
        <dbReference type="EMBL" id="RHF87745.1"/>
    </source>
</evidence>
<dbReference type="RefSeq" id="WP_117701558.1">
    <property type="nucleotide sequence ID" value="NZ_QRHQ01000034.1"/>
</dbReference>
<evidence type="ECO:0000313" key="13">
    <source>
        <dbReference type="Proteomes" id="UP000283485"/>
    </source>
</evidence>
<comment type="subcellular location">
    <subcellularLocation>
        <location evidence="1">Cell membrane</location>
        <topology evidence="1">Multi-pass membrane protein</topology>
    </subcellularLocation>
</comment>
<dbReference type="InterPro" id="IPR050250">
    <property type="entry name" value="Macrolide_Exporter_MacB"/>
</dbReference>
<keyword evidence="2" id="KW-1003">Cell membrane</keyword>
<dbReference type="EMBL" id="QSTW01000006">
    <property type="protein sequence ID" value="RGM91714.1"/>
    <property type="molecule type" value="Genomic_DNA"/>
</dbReference>
<dbReference type="PROSITE" id="PS51257">
    <property type="entry name" value="PROKAR_LIPOPROTEIN"/>
    <property type="match status" value="1"/>
</dbReference>
<dbReference type="PANTHER" id="PTHR30572">
    <property type="entry name" value="MEMBRANE COMPONENT OF TRANSPORTER-RELATED"/>
    <property type="match status" value="1"/>
</dbReference>
<evidence type="ECO:0000256" key="3">
    <source>
        <dbReference type="ARBA" id="ARBA00022692"/>
    </source>
</evidence>
<keyword evidence="4 6" id="KW-1133">Transmembrane helix</keyword>
<feature type="domain" description="ABC3 transporter permease C-terminal" evidence="7">
    <location>
        <begin position="274"/>
        <end position="379"/>
    </location>
</feature>
<evidence type="ECO:0000259" key="7">
    <source>
        <dbReference type="Pfam" id="PF02687"/>
    </source>
</evidence>
<evidence type="ECO:0000313" key="14">
    <source>
        <dbReference type="Proteomes" id="UP000284916"/>
    </source>
</evidence>
<evidence type="ECO:0000256" key="1">
    <source>
        <dbReference type="ARBA" id="ARBA00004651"/>
    </source>
</evidence>
<feature type="transmembrane region" description="Helical" evidence="6">
    <location>
        <begin position="312"/>
        <end position="335"/>
    </location>
</feature>
<proteinExistence type="predicted"/>
<feature type="transmembrane region" description="Helical" evidence="6">
    <location>
        <begin position="398"/>
        <end position="422"/>
    </location>
</feature>
<evidence type="ECO:0000259" key="8">
    <source>
        <dbReference type="Pfam" id="PF12704"/>
    </source>
</evidence>
<evidence type="ECO:0000256" key="6">
    <source>
        <dbReference type="SAM" id="Phobius"/>
    </source>
</evidence>
<feature type="transmembrane region" description="Helical" evidence="6">
    <location>
        <begin position="715"/>
        <end position="742"/>
    </location>
</feature>
<organism evidence="9 12">
    <name type="scientific">Phocaeicola plebeius</name>
    <dbReference type="NCBI Taxonomy" id="310297"/>
    <lineage>
        <taxon>Bacteria</taxon>
        <taxon>Pseudomonadati</taxon>
        <taxon>Bacteroidota</taxon>
        <taxon>Bacteroidia</taxon>
        <taxon>Bacteroidales</taxon>
        <taxon>Bacteroidaceae</taxon>
        <taxon>Phocaeicola</taxon>
    </lineage>
</organism>
<sequence length="794" mass="92189">MNTLRYALRFLLRARTYTLINLLGLAFSLACCIILLRYIHRELTVDAHGQDLSTIVVPLRDIEGTVYPGENPVRESDGVFALDRKWIREQCRVVEEENASIFSGDRAFQSDLFAVDSTFFHFFSYQVVEGILALSRPDVAILTEKYARRLFGKESPIGKKLMYGKWTLTVIGVLKEPVCKTTWNFDLLVSRQLKPNWGKLNIELMRVDSHLNLEEVNKQTNVYRKYPYDERALYRYRYIGWKDFYFESSIADKYNRIFQFGNRNYVYILLGVDIFLFLIGILSFVNLYSVTMLKRTRMYGLKKVFGISRGRLFVEMYLENLLMMAGAILLAWGIIELSSRYITHLFGESVPGTFFDWILTGSLLVVLPLLASFVFYVRYGLKNPVSCMSFYQAGKSKSVYRQVFLFIQYAITMLLMILAFYFQHHFDFLMHTSHGYTTQGILSADLYRENSYSAYESLTSEQQQRQWACREAINQKLDECPFIESWMTSSRDFLRGYFTDIINDKGEKFPLYVMFTSTDFMKMLGLKVKEGQIGEIDSYEHYQIALNETAMKTLGYDTLEKAAVRSVSPLWIAMVQGKVVEYGTSMMQVNAVVKDFFPQRLTDGVPPMLLVISSNSLGAALIKAVPGREKELVPYLKKIEQEVYHTDDFTYQWMDDKVAEMYKDDERTSDIYTLFSYMAIWVSCLGLLGISLFEIRRRYREIAIRKVNGATRRDLYLLLVRRYLLVQLLAFVVAAPVAWLMIQHYTATFVEKAPVTVGLFLIPFLVVMVLSVLTLYWQMNRASRINPSEVMKSE</sequence>
<reference evidence="12 13" key="1">
    <citation type="submission" date="2018-08" db="EMBL/GenBank/DDBJ databases">
        <title>A genome reference for cultivated species of the human gut microbiota.</title>
        <authorList>
            <person name="Zou Y."/>
            <person name="Xue W."/>
            <person name="Luo G."/>
        </authorList>
    </citation>
    <scope>NUCLEOTIDE SEQUENCE [LARGE SCALE GENOMIC DNA]</scope>
    <source>
        <strain evidence="11 14">AF39-11</strain>
        <strain evidence="10 13">AM23-23</strain>
        <strain evidence="9 12">OM06-2</strain>
    </source>
</reference>
<name>A0A3E4Z9H9_9BACT</name>